<gene>
    <name evidence="4" type="ORF">SAMN04488018_108139</name>
</gene>
<evidence type="ECO:0000313" key="4">
    <source>
        <dbReference type="EMBL" id="SEI98834.1"/>
    </source>
</evidence>
<evidence type="ECO:0000256" key="1">
    <source>
        <dbReference type="ARBA" id="ARBA00008324"/>
    </source>
</evidence>
<dbReference type="PANTHER" id="PTHR21660:SF1">
    <property type="entry name" value="ACYL-COENZYME A THIOESTERASE 13"/>
    <property type="match status" value="1"/>
</dbReference>
<keyword evidence="2" id="KW-0378">Hydrolase</keyword>
<dbReference type="AlphaFoldDB" id="A0A1H6V7D7"/>
<evidence type="ECO:0000259" key="3">
    <source>
        <dbReference type="Pfam" id="PF03061"/>
    </source>
</evidence>
<accession>A0A1H6V7D7</accession>
<dbReference type="InterPro" id="IPR039298">
    <property type="entry name" value="ACOT13"/>
</dbReference>
<dbReference type="SUPFAM" id="SSF54637">
    <property type="entry name" value="Thioesterase/thiol ester dehydrase-isomerase"/>
    <property type="match status" value="1"/>
</dbReference>
<evidence type="ECO:0000313" key="5">
    <source>
        <dbReference type="Proteomes" id="UP000183077"/>
    </source>
</evidence>
<dbReference type="CDD" id="cd03443">
    <property type="entry name" value="PaaI_thioesterase"/>
    <property type="match status" value="1"/>
</dbReference>
<sequence>MENKRTRTVSWEDPNKTLEEAKKLTGYDFLMRVFEGQLPLAPIQETISSRVVSVEKGQVIFELKGEEFHYNPIGSVHGGIISTVLDSAIGCSLLSTLEVGESFTSLDLKVNFLRRITADTPPLTTKTKIIHKGRTTAYLECELLDAEGKLYAHAVSNCMIFR</sequence>
<dbReference type="EMBL" id="FNYS01000008">
    <property type="protein sequence ID" value="SEI98834.1"/>
    <property type="molecule type" value="Genomic_DNA"/>
</dbReference>
<reference evidence="4 5" key="1">
    <citation type="submission" date="2016-10" db="EMBL/GenBank/DDBJ databases">
        <authorList>
            <person name="de Groot N.N."/>
        </authorList>
    </citation>
    <scope>NUCLEOTIDE SEQUENCE [LARGE SCALE GENOMIC DNA]</scope>
    <source>
        <strain evidence="4 5">DSM 23048</strain>
    </source>
</reference>
<dbReference type="RefSeq" id="WP_063175582.1">
    <property type="nucleotide sequence ID" value="NZ_FNYS01000008.1"/>
</dbReference>
<dbReference type="InterPro" id="IPR029069">
    <property type="entry name" value="HotDog_dom_sf"/>
</dbReference>
<name>A0A1H6V7D7_9FLAO</name>
<dbReference type="PANTHER" id="PTHR21660">
    <property type="entry name" value="THIOESTERASE SUPERFAMILY MEMBER-RELATED"/>
    <property type="match status" value="1"/>
</dbReference>
<proteinExistence type="inferred from homology"/>
<dbReference type="GO" id="GO:0047617">
    <property type="term" value="F:fatty acyl-CoA hydrolase activity"/>
    <property type="evidence" value="ECO:0007669"/>
    <property type="project" value="InterPro"/>
</dbReference>
<dbReference type="GeneID" id="82257269"/>
<dbReference type="NCBIfam" id="TIGR00369">
    <property type="entry name" value="unchar_dom_1"/>
    <property type="match status" value="1"/>
</dbReference>
<dbReference type="InterPro" id="IPR003736">
    <property type="entry name" value="PAAI_dom"/>
</dbReference>
<dbReference type="Gene3D" id="3.10.129.10">
    <property type="entry name" value="Hotdog Thioesterase"/>
    <property type="match status" value="1"/>
</dbReference>
<dbReference type="Pfam" id="PF03061">
    <property type="entry name" value="4HBT"/>
    <property type="match status" value="1"/>
</dbReference>
<comment type="similarity">
    <text evidence="1">Belongs to the thioesterase PaaI family.</text>
</comment>
<evidence type="ECO:0000256" key="2">
    <source>
        <dbReference type="ARBA" id="ARBA00022801"/>
    </source>
</evidence>
<dbReference type="InterPro" id="IPR006683">
    <property type="entry name" value="Thioestr_dom"/>
</dbReference>
<dbReference type="Proteomes" id="UP000183077">
    <property type="component" value="Unassembled WGS sequence"/>
</dbReference>
<protein>
    <submittedName>
        <fullName evidence="4">Uncharacterized domain 1-containing protein</fullName>
    </submittedName>
</protein>
<feature type="domain" description="Thioesterase" evidence="3">
    <location>
        <begin position="74"/>
        <end position="150"/>
    </location>
</feature>
<organism evidence="4 5">
    <name type="scientific">Myroides marinus</name>
    <dbReference type="NCBI Taxonomy" id="703342"/>
    <lineage>
        <taxon>Bacteria</taxon>
        <taxon>Pseudomonadati</taxon>
        <taxon>Bacteroidota</taxon>
        <taxon>Flavobacteriia</taxon>
        <taxon>Flavobacteriales</taxon>
        <taxon>Flavobacteriaceae</taxon>
        <taxon>Myroides</taxon>
    </lineage>
</organism>